<dbReference type="RefSeq" id="WP_007555372.1">
    <property type="nucleotide sequence ID" value="NZ_GL878519.1"/>
</dbReference>
<feature type="binding site" evidence="2">
    <location>
        <position position="184"/>
    </location>
    <ligand>
        <name>substrate</name>
    </ligand>
</feature>
<dbReference type="HOGENOM" id="CLU_038505_1_1_9"/>
<dbReference type="AlphaFoldDB" id="F2BV28"/>
<keyword evidence="2" id="KW-0479">Metal-binding</keyword>
<comment type="subunit">
    <text evidence="2">Homodimer.</text>
</comment>
<dbReference type="Pfam" id="PF01255">
    <property type="entry name" value="Prenyltransf"/>
    <property type="match status" value="1"/>
</dbReference>
<reference evidence="3 4" key="1">
    <citation type="submission" date="2011-02" db="EMBL/GenBank/DDBJ databases">
        <authorList>
            <person name="Muzny D."/>
            <person name="Qin X."/>
            <person name="Deng J."/>
            <person name="Jiang H."/>
            <person name="Liu Y."/>
            <person name="Qu J."/>
            <person name="Song X.-Z."/>
            <person name="Zhang L."/>
            <person name="Thornton R."/>
            <person name="Coyle M."/>
            <person name="Francisco L."/>
            <person name="Jackson L."/>
            <person name="Javaid M."/>
            <person name="Korchina V."/>
            <person name="Kovar C."/>
            <person name="Mata R."/>
            <person name="Mathew T."/>
            <person name="Ngo R."/>
            <person name="Nguyen L."/>
            <person name="Nguyen N."/>
            <person name="Okwuonu G."/>
            <person name="Ongeri F."/>
            <person name="Pham C."/>
            <person name="Simmons D."/>
            <person name="Wilczek-Boney K."/>
            <person name="Hale W."/>
            <person name="Jakkamsetti A."/>
            <person name="Pham P."/>
            <person name="Ruth R."/>
            <person name="San Lucas F."/>
            <person name="Warren J."/>
            <person name="Zhang J."/>
            <person name="Zhao Z."/>
            <person name="Zhou C."/>
            <person name="Zhu D."/>
            <person name="Lee S."/>
            <person name="Bess C."/>
            <person name="Blankenburg K."/>
            <person name="Forbes L."/>
            <person name="Fu Q."/>
            <person name="Gubbala S."/>
            <person name="Hirani K."/>
            <person name="Jayaseelan J.C."/>
            <person name="Lara F."/>
            <person name="Munidasa M."/>
            <person name="Palculict T."/>
            <person name="Patil S."/>
            <person name="Pu L.-L."/>
            <person name="Saada N."/>
            <person name="Tang L."/>
            <person name="Weissenberger G."/>
            <person name="Zhu Y."/>
            <person name="Hemphill L."/>
            <person name="Shang Y."/>
            <person name="Youmans B."/>
            <person name="Ayvaz T."/>
            <person name="Ross M."/>
            <person name="Santibanez J."/>
            <person name="Aqrawi P."/>
            <person name="Gross S."/>
            <person name="Joshi V."/>
            <person name="Fowler G."/>
            <person name="Nazareth L."/>
            <person name="Reid J."/>
            <person name="Worley K."/>
            <person name="Petrosino J."/>
            <person name="Highlander S."/>
            <person name="Gibbs R."/>
        </authorList>
    </citation>
    <scope>NUCLEOTIDE SEQUENCE [LARGE SCALE GENOMIC DNA]</scope>
    <source>
        <strain evidence="3 4">DSM 19965</strain>
    </source>
</reference>
<evidence type="ECO:0000256" key="1">
    <source>
        <dbReference type="ARBA" id="ARBA00022679"/>
    </source>
</evidence>
<dbReference type="EC" id="2.5.1.-" evidence="2"/>
<feature type="binding site" evidence="2">
    <location>
        <begin position="61"/>
        <end position="63"/>
    </location>
    <ligand>
        <name>substrate</name>
    </ligand>
</feature>
<dbReference type="Proteomes" id="UP000003503">
    <property type="component" value="Unassembled WGS sequence"/>
</dbReference>
<dbReference type="PANTHER" id="PTHR10291:SF0">
    <property type="entry name" value="DEHYDRODOLICHYL DIPHOSPHATE SYNTHASE 2"/>
    <property type="match status" value="1"/>
</dbReference>
<feature type="binding site" evidence="2">
    <location>
        <position position="21"/>
    </location>
    <ligand>
        <name>substrate</name>
    </ligand>
</feature>
<keyword evidence="1 2" id="KW-0808">Transferase</keyword>
<feature type="binding site" evidence="2">
    <location>
        <position position="33"/>
    </location>
    <ligand>
        <name>substrate</name>
    </ligand>
</feature>
<dbReference type="GO" id="GO:0045547">
    <property type="term" value="F:ditrans,polycis-polyprenyl diphosphate synthase [(2E,6E)-farnesyl diphosphate specific] activity"/>
    <property type="evidence" value="ECO:0007669"/>
    <property type="project" value="TreeGrafter"/>
</dbReference>
<feature type="active site" evidence="2">
    <location>
        <position position="16"/>
    </location>
</feature>
<feature type="binding site" evidence="2">
    <location>
        <position position="67"/>
    </location>
    <ligand>
        <name>substrate</name>
    </ligand>
</feature>
<dbReference type="NCBIfam" id="NF011405">
    <property type="entry name" value="PRK14830.1"/>
    <property type="match status" value="1"/>
</dbReference>
<proteinExistence type="inferred from homology"/>
<dbReference type="STRING" id="888062.HMPREF9083_0045"/>
<sequence length="240" mass="27614">MYDKKIMPQHVAIILDGNGRWGKKHGRERTYGHKFGAANVKKIVRSAASSGIKKLTLYAFSTENWKRPKLEVKFLMTLFKEYLIEQLRELTEDNVQVHVVGDVSKLSKSLQEEIKSCENDTKNNDGLILNIAINYGGRQELIHAFRKIASDVKAGILNPSEIDEENIKDALYASDADDVDLLIRTGGEQRISNFLLWQISYSELYFTSVLWPDFDERELENAIKWFVNRNRRFGGLMVNK</sequence>
<dbReference type="eggNOG" id="COG0020">
    <property type="taxonomic scope" value="Bacteria"/>
</dbReference>
<keyword evidence="4" id="KW-1185">Reference proteome</keyword>
<accession>F2BV28</accession>
<feature type="binding site" evidence="2">
    <location>
        <position position="16"/>
    </location>
    <ligand>
        <name>Mg(2+)</name>
        <dbReference type="ChEBI" id="CHEBI:18420"/>
    </ligand>
</feature>
<name>F2BV28_9FIRM</name>
<protein>
    <recommendedName>
        <fullName evidence="2">Isoprenyl transferase</fullName>
        <ecNumber evidence="2">2.5.1.-</ecNumber>
    </recommendedName>
</protein>
<dbReference type="InterPro" id="IPR001441">
    <property type="entry name" value="UPP_synth-like"/>
</dbReference>
<dbReference type="Gene3D" id="3.40.1180.10">
    <property type="entry name" value="Decaprenyl diphosphate synthase-like"/>
    <property type="match status" value="1"/>
</dbReference>
<dbReference type="EMBL" id="AFBB01000002">
    <property type="protein sequence ID" value="EGF16569.1"/>
    <property type="molecule type" value="Genomic_DNA"/>
</dbReference>
<dbReference type="HAMAP" id="MF_01139">
    <property type="entry name" value="ISPT"/>
    <property type="match status" value="1"/>
</dbReference>
<dbReference type="NCBIfam" id="TIGR00055">
    <property type="entry name" value="uppS"/>
    <property type="match status" value="1"/>
</dbReference>
<evidence type="ECO:0000313" key="4">
    <source>
        <dbReference type="Proteomes" id="UP000003503"/>
    </source>
</evidence>
<dbReference type="SUPFAM" id="SSF64005">
    <property type="entry name" value="Undecaprenyl diphosphate synthase"/>
    <property type="match status" value="1"/>
</dbReference>
<comment type="function">
    <text evidence="2">Catalyzes the condensation of isopentenyl diphosphate (IPP) with allylic pyrophosphates generating different type of terpenoids.</text>
</comment>
<feature type="binding site" evidence="2">
    <location>
        <begin position="17"/>
        <end position="20"/>
    </location>
    <ligand>
        <name>substrate</name>
    </ligand>
</feature>
<feature type="binding site" evidence="2">
    <location>
        <position position="203"/>
    </location>
    <ligand>
        <name>Mg(2+)</name>
        <dbReference type="ChEBI" id="CHEBI:18420"/>
    </ligand>
</feature>
<dbReference type="GO" id="GO:0016094">
    <property type="term" value="P:polyprenol biosynthetic process"/>
    <property type="evidence" value="ECO:0007669"/>
    <property type="project" value="TreeGrafter"/>
</dbReference>
<dbReference type="InterPro" id="IPR036424">
    <property type="entry name" value="UPP_synth-like_sf"/>
</dbReference>
<dbReference type="PANTHER" id="PTHR10291">
    <property type="entry name" value="DEHYDRODOLICHYL DIPHOSPHATE SYNTHASE FAMILY MEMBER"/>
    <property type="match status" value="1"/>
</dbReference>
<feature type="binding site" evidence="2">
    <location>
        <position position="65"/>
    </location>
    <ligand>
        <name>substrate</name>
    </ligand>
</feature>
<evidence type="ECO:0000256" key="2">
    <source>
        <dbReference type="HAMAP-Rule" id="MF_01139"/>
    </source>
</evidence>
<comment type="cofactor">
    <cofactor evidence="2">
        <name>Mg(2+)</name>
        <dbReference type="ChEBI" id="CHEBI:18420"/>
    </cofactor>
    <text evidence="2">Binds 2 magnesium ions per subunit.</text>
</comment>
<comment type="similarity">
    <text evidence="2">Belongs to the UPP synthase family.</text>
</comment>
<dbReference type="InterPro" id="IPR018520">
    <property type="entry name" value="UPP_synth-like_CS"/>
</dbReference>
<feature type="active site" description="Proton acceptor" evidence="2">
    <location>
        <position position="64"/>
    </location>
</feature>
<dbReference type="CDD" id="cd00475">
    <property type="entry name" value="Cis_IPPS"/>
    <property type="match status" value="1"/>
</dbReference>
<dbReference type="FunFam" id="3.40.1180.10:FF:000001">
    <property type="entry name" value="(2E,6E)-farnesyl-diphosphate-specific ditrans,polycis-undecaprenyl-diphosphate synthase"/>
    <property type="match status" value="1"/>
</dbReference>
<evidence type="ECO:0000313" key="3">
    <source>
        <dbReference type="EMBL" id="EGF16569.1"/>
    </source>
</evidence>
<dbReference type="GO" id="GO:0000287">
    <property type="term" value="F:magnesium ion binding"/>
    <property type="evidence" value="ECO:0007669"/>
    <property type="project" value="UniProtKB-UniRule"/>
</dbReference>
<organism evidence="3 4">
    <name type="scientific">Dialister micraerophilus DSM 19965</name>
    <dbReference type="NCBI Taxonomy" id="888062"/>
    <lineage>
        <taxon>Bacteria</taxon>
        <taxon>Bacillati</taxon>
        <taxon>Bacillota</taxon>
        <taxon>Negativicutes</taxon>
        <taxon>Veillonellales</taxon>
        <taxon>Veillonellaceae</taxon>
        <taxon>Dialister</taxon>
    </lineage>
</organism>
<keyword evidence="2" id="KW-0460">Magnesium</keyword>
<feature type="binding site" evidence="2">
    <location>
        <begin position="190"/>
        <end position="192"/>
    </location>
    <ligand>
        <name>substrate</name>
    </ligand>
</feature>
<dbReference type="PROSITE" id="PS01066">
    <property type="entry name" value="UPP_SYNTHASE"/>
    <property type="match status" value="1"/>
</dbReference>
<comment type="caution">
    <text evidence="3">The sequence shown here is derived from an EMBL/GenBank/DDBJ whole genome shotgun (WGS) entry which is preliminary data.</text>
</comment>
<gene>
    <name evidence="3" type="primary">uppS</name>
    <name evidence="3" type="ORF">HMPREF9083_0045</name>
</gene>
<feature type="binding site" evidence="2">
    <location>
        <position position="29"/>
    </location>
    <ligand>
        <name>substrate</name>
    </ligand>
</feature>